<name>D7KAS6_ARALL</name>
<proteinExistence type="predicted"/>
<evidence type="ECO:0000256" key="1">
    <source>
        <dbReference type="SAM" id="MobiDB-lite"/>
    </source>
</evidence>
<accession>D7KAS6</accession>
<dbReference type="HOGENOM" id="CLU_1621260_0_0_1"/>
<evidence type="ECO:0000313" key="2">
    <source>
        <dbReference type="EMBL" id="EFH70306.1"/>
    </source>
</evidence>
<gene>
    <name evidence="2" type="ORF">ARALYDRAFT_336868</name>
</gene>
<feature type="region of interest" description="Disordered" evidence="1">
    <location>
        <begin position="64"/>
        <end position="88"/>
    </location>
</feature>
<organism evidence="3">
    <name type="scientific">Arabidopsis lyrata subsp. lyrata</name>
    <name type="common">Lyre-leaved rock-cress</name>
    <dbReference type="NCBI Taxonomy" id="81972"/>
    <lineage>
        <taxon>Eukaryota</taxon>
        <taxon>Viridiplantae</taxon>
        <taxon>Streptophyta</taxon>
        <taxon>Embryophyta</taxon>
        <taxon>Tracheophyta</taxon>
        <taxon>Spermatophyta</taxon>
        <taxon>Magnoliopsida</taxon>
        <taxon>eudicotyledons</taxon>
        <taxon>Gunneridae</taxon>
        <taxon>Pentapetalae</taxon>
        <taxon>rosids</taxon>
        <taxon>malvids</taxon>
        <taxon>Brassicales</taxon>
        <taxon>Brassicaceae</taxon>
        <taxon>Camelineae</taxon>
        <taxon>Arabidopsis</taxon>
    </lineage>
</organism>
<feature type="compositionally biased region" description="Polar residues" evidence="1">
    <location>
        <begin position="64"/>
        <end position="73"/>
    </location>
</feature>
<dbReference type="Proteomes" id="UP000008694">
    <property type="component" value="Unassembled WGS sequence"/>
</dbReference>
<sequence>MTKTRQEERLEELEKNQEMMITKIDWLSSKVDGLFLELLEKLLMASNQKNSFIELPYDPAILSTANSTNTKQPSAVGGDDTNTQQSLHDKNLCSMKKVEMTNFDGELRVQAVGEKQQDFHDVQFSKEVSEQHRLKLVPESQQVLNYVTPNSAANENDSIITSSD</sequence>
<dbReference type="Gramene" id="fgenesh1_pg.C_scaffold_1003433">
    <property type="protein sequence ID" value="fgenesh1_pg.C_scaffold_1003433"/>
    <property type="gene ID" value="fgenesh1_pg.C_scaffold_1003433"/>
</dbReference>
<dbReference type="AlphaFoldDB" id="D7KAS6"/>
<keyword evidence="3" id="KW-1185">Reference proteome</keyword>
<evidence type="ECO:0000313" key="3">
    <source>
        <dbReference type="Proteomes" id="UP000008694"/>
    </source>
</evidence>
<protein>
    <submittedName>
        <fullName evidence="2">Predicted protein</fullName>
    </submittedName>
</protein>
<reference evidence="3" key="1">
    <citation type="journal article" date="2011" name="Nat. Genet.">
        <title>The Arabidopsis lyrata genome sequence and the basis of rapid genome size change.</title>
        <authorList>
            <person name="Hu T.T."/>
            <person name="Pattyn P."/>
            <person name="Bakker E.G."/>
            <person name="Cao J."/>
            <person name="Cheng J.-F."/>
            <person name="Clark R.M."/>
            <person name="Fahlgren N."/>
            <person name="Fawcett J.A."/>
            <person name="Grimwood J."/>
            <person name="Gundlach H."/>
            <person name="Haberer G."/>
            <person name="Hollister J.D."/>
            <person name="Ossowski S."/>
            <person name="Ottilar R.P."/>
            <person name="Salamov A.A."/>
            <person name="Schneeberger K."/>
            <person name="Spannagl M."/>
            <person name="Wang X."/>
            <person name="Yang L."/>
            <person name="Nasrallah M.E."/>
            <person name="Bergelson J."/>
            <person name="Carrington J.C."/>
            <person name="Gaut B.S."/>
            <person name="Schmutz J."/>
            <person name="Mayer K.F.X."/>
            <person name="Van de Peer Y."/>
            <person name="Grigoriev I.V."/>
            <person name="Nordborg M."/>
            <person name="Weigel D."/>
            <person name="Guo Y.-L."/>
        </authorList>
    </citation>
    <scope>NUCLEOTIDE SEQUENCE [LARGE SCALE GENOMIC DNA]</scope>
    <source>
        <strain evidence="3">cv. MN47</strain>
    </source>
</reference>
<dbReference type="EMBL" id="GL348713">
    <property type="protein sequence ID" value="EFH70306.1"/>
    <property type="molecule type" value="Genomic_DNA"/>
</dbReference>